<comment type="caution">
    <text evidence="2">The sequence shown here is derived from an EMBL/GenBank/DDBJ whole genome shotgun (WGS) entry which is preliminary data.</text>
</comment>
<dbReference type="NCBIfam" id="NF038011">
    <property type="entry name" value="PelF"/>
    <property type="match status" value="1"/>
</dbReference>
<keyword evidence="2" id="KW-0808">Transferase</keyword>
<dbReference type="AlphaFoldDB" id="A0A848B2F5"/>
<dbReference type="PANTHER" id="PTHR12526">
    <property type="entry name" value="GLYCOSYLTRANSFERASE"/>
    <property type="match status" value="1"/>
</dbReference>
<dbReference type="InterPro" id="IPR022622">
    <property type="entry name" value="DUF3492"/>
</dbReference>
<proteinExistence type="predicted"/>
<name>A0A848B2F5_9FIRM</name>
<dbReference type="Pfam" id="PF11997">
    <property type="entry name" value="DUF3492"/>
    <property type="match status" value="1"/>
</dbReference>
<gene>
    <name evidence="2" type="primary">pelF</name>
    <name evidence="2" type="ORF">HF878_02625</name>
</gene>
<keyword evidence="3" id="KW-1185">Reference proteome</keyword>
<evidence type="ECO:0000259" key="1">
    <source>
        <dbReference type="Pfam" id="PF11997"/>
    </source>
</evidence>
<reference evidence="2 3" key="1">
    <citation type="submission" date="2020-04" db="EMBL/GenBank/DDBJ databases">
        <authorList>
            <person name="Hitch T.C.A."/>
            <person name="Wylensek D."/>
            <person name="Clavel T."/>
        </authorList>
    </citation>
    <scope>NUCLEOTIDE SEQUENCE [LARGE SCALE GENOMIC DNA]</scope>
    <source>
        <strain evidence="2 3">PG-130-P53-12</strain>
    </source>
</reference>
<sequence>MRICLLTEGSYPYVVGGVSSWVQMLMEGLPEYEFFIYSIGAEAKDRGNYKYRFPENCKGIQEVFLDEILRLPSSGMRTHALTAEERETLRALVQGEAPLELPGLARVLRRREWKSPLDLFMTSDFFDVIARVYRERYSYLPFTDYFWTLRSMLLPLFFLLSQPLPEADVYHSVATGYCGVLGGMAALLYRKPFMITEHGIYSREREAEIIKSDWAKGDFKSIWIRYFYHLAQLAYASADHVYTLFEHNARIEAELGCDPQKIGIVPNGIHMERFAGISELTEHAGPIVIGAVVRVVPIKDIVTLLRAFFLVHRALPETELYVMGNMEEDPEYVALCKRTVETLGIEGVTFTGSIDVAAYLPRMDVLVLSSISEGQPLSVLEGFAAHRPYVTTDVGCCRELIYGDSTDTLGTAGAVVAPMDYEAMAREILRLARDYKLRKEMAAVGYERCRRGYTYEHFIASYRRIYEEEGQVRR</sequence>
<dbReference type="Pfam" id="PF13692">
    <property type="entry name" value="Glyco_trans_1_4"/>
    <property type="match status" value="1"/>
</dbReference>
<dbReference type="SUPFAM" id="SSF53756">
    <property type="entry name" value="UDP-Glycosyltransferase/glycogen phosphorylase"/>
    <property type="match status" value="1"/>
</dbReference>
<accession>A0A848B2F5</accession>
<organism evidence="2 3">
    <name type="scientific">Selenomonas bovis</name>
    <dbReference type="NCBI Taxonomy" id="416586"/>
    <lineage>
        <taxon>Bacteria</taxon>
        <taxon>Bacillati</taxon>
        <taxon>Bacillota</taxon>
        <taxon>Negativicutes</taxon>
        <taxon>Selenomonadales</taxon>
        <taxon>Selenomonadaceae</taxon>
        <taxon>Selenomonas</taxon>
    </lineage>
</organism>
<dbReference type="GO" id="GO:0016740">
    <property type="term" value="F:transferase activity"/>
    <property type="evidence" value="ECO:0007669"/>
    <property type="project" value="UniProtKB-KW"/>
</dbReference>
<dbReference type="InterPro" id="IPR047691">
    <property type="entry name" value="PelF-like"/>
</dbReference>
<dbReference type="Gene3D" id="3.40.50.2000">
    <property type="entry name" value="Glycogen Phosphorylase B"/>
    <property type="match status" value="2"/>
</dbReference>
<dbReference type="PANTHER" id="PTHR12526:SF608">
    <property type="entry name" value="PELF"/>
    <property type="match status" value="1"/>
</dbReference>
<evidence type="ECO:0000313" key="2">
    <source>
        <dbReference type="EMBL" id="NMD98380.1"/>
    </source>
</evidence>
<dbReference type="Proteomes" id="UP000543804">
    <property type="component" value="Unassembled WGS sequence"/>
</dbReference>
<evidence type="ECO:0000313" key="3">
    <source>
        <dbReference type="Proteomes" id="UP000543804"/>
    </source>
</evidence>
<feature type="domain" description="DUF3492" evidence="1">
    <location>
        <begin position="1"/>
        <end position="259"/>
    </location>
</feature>
<dbReference type="EMBL" id="JABAFA010000004">
    <property type="protein sequence ID" value="NMD98380.1"/>
    <property type="molecule type" value="Genomic_DNA"/>
</dbReference>
<protein>
    <submittedName>
        <fullName evidence="2">GT4 family glycosyltransferase PelF</fullName>
    </submittedName>
</protein>
<dbReference type="RefSeq" id="WP_164176097.1">
    <property type="nucleotide sequence ID" value="NZ_JABAFA010000004.1"/>
</dbReference>